<feature type="region of interest" description="Disordered" evidence="1">
    <location>
        <begin position="56"/>
        <end position="116"/>
    </location>
</feature>
<gene>
    <name evidence="2" type="ORF">Hamer_G017054</name>
</gene>
<dbReference type="EMBL" id="JAHLQT010004419">
    <property type="protein sequence ID" value="KAG7176079.1"/>
    <property type="molecule type" value="Genomic_DNA"/>
</dbReference>
<reference evidence="2" key="1">
    <citation type="journal article" date="2021" name="Sci. Adv.">
        <title>The American lobster genome reveals insights on longevity, neural, and immune adaptations.</title>
        <authorList>
            <person name="Polinski J.M."/>
            <person name="Zimin A.V."/>
            <person name="Clark K.F."/>
            <person name="Kohn A.B."/>
            <person name="Sadowski N."/>
            <person name="Timp W."/>
            <person name="Ptitsyn A."/>
            <person name="Khanna P."/>
            <person name="Romanova D.Y."/>
            <person name="Williams P."/>
            <person name="Greenwood S.J."/>
            <person name="Moroz L.L."/>
            <person name="Walt D.R."/>
            <person name="Bodnar A.G."/>
        </authorList>
    </citation>
    <scope>NUCLEOTIDE SEQUENCE</scope>
    <source>
        <strain evidence="2">GMGI-L3</strain>
    </source>
</reference>
<feature type="region of interest" description="Disordered" evidence="1">
    <location>
        <begin position="151"/>
        <end position="195"/>
    </location>
</feature>
<evidence type="ECO:0000313" key="3">
    <source>
        <dbReference type="Proteomes" id="UP000747542"/>
    </source>
</evidence>
<sequence length="195" mass="21988">MKTCESSQENDALLEVILYALMGINSTAGHGVQDPGELQATLLSILRDLLLESGTPPPPALERLVSRTNRSLQRRQRRRQREAQRQQLQLREGSTDTPDHAAGTTSGHSYSDTRLHESPLHHPAHAAHHLTRLIAVAPDIHLSQLASYRRPSHLRQVVSSTSVSEEQTRRRRQHLQEEQRQRCPSETCPETGNEE</sequence>
<dbReference type="AlphaFoldDB" id="A0A8J5NAT0"/>
<evidence type="ECO:0000256" key="1">
    <source>
        <dbReference type="SAM" id="MobiDB-lite"/>
    </source>
</evidence>
<evidence type="ECO:0000313" key="2">
    <source>
        <dbReference type="EMBL" id="KAG7176079.1"/>
    </source>
</evidence>
<proteinExistence type="predicted"/>
<protein>
    <submittedName>
        <fullName evidence="2">Uncharacterized protein</fullName>
    </submittedName>
</protein>
<dbReference type="Proteomes" id="UP000747542">
    <property type="component" value="Unassembled WGS sequence"/>
</dbReference>
<feature type="compositionally biased region" description="Low complexity" evidence="1">
    <location>
        <begin position="155"/>
        <end position="165"/>
    </location>
</feature>
<accession>A0A8J5NAT0</accession>
<dbReference type="OrthoDB" id="6378511at2759"/>
<feature type="compositionally biased region" description="Basic and acidic residues" evidence="1">
    <location>
        <begin position="174"/>
        <end position="183"/>
    </location>
</feature>
<name>A0A8J5NAT0_HOMAM</name>
<comment type="caution">
    <text evidence="2">The sequence shown here is derived from an EMBL/GenBank/DDBJ whole genome shotgun (WGS) entry which is preliminary data.</text>
</comment>
<organism evidence="2 3">
    <name type="scientific">Homarus americanus</name>
    <name type="common">American lobster</name>
    <dbReference type="NCBI Taxonomy" id="6706"/>
    <lineage>
        <taxon>Eukaryota</taxon>
        <taxon>Metazoa</taxon>
        <taxon>Ecdysozoa</taxon>
        <taxon>Arthropoda</taxon>
        <taxon>Crustacea</taxon>
        <taxon>Multicrustacea</taxon>
        <taxon>Malacostraca</taxon>
        <taxon>Eumalacostraca</taxon>
        <taxon>Eucarida</taxon>
        <taxon>Decapoda</taxon>
        <taxon>Pleocyemata</taxon>
        <taxon>Astacidea</taxon>
        <taxon>Nephropoidea</taxon>
        <taxon>Nephropidae</taxon>
        <taxon>Homarus</taxon>
    </lineage>
</organism>
<keyword evidence="3" id="KW-1185">Reference proteome</keyword>